<gene>
    <name evidence="1" type="primary">RvY_03061-1</name>
    <name evidence="1" type="synonym">RvY_03061.1</name>
    <name evidence="1" type="ORF">RvY_03061</name>
</gene>
<evidence type="ECO:0000313" key="1">
    <source>
        <dbReference type="EMBL" id="GAU90679.1"/>
    </source>
</evidence>
<keyword evidence="2" id="KW-1185">Reference proteome</keyword>
<dbReference type="Proteomes" id="UP000186922">
    <property type="component" value="Unassembled WGS sequence"/>
</dbReference>
<reference evidence="1 2" key="1">
    <citation type="journal article" date="2016" name="Nat. Commun.">
        <title>Extremotolerant tardigrade genome and improved radiotolerance of human cultured cells by tardigrade-unique protein.</title>
        <authorList>
            <person name="Hashimoto T."/>
            <person name="Horikawa D.D."/>
            <person name="Saito Y."/>
            <person name="Kuwahara H."/>
            <person name="Kozuka-Hata H."/>
            <person name="Shin-I T."/>
            <person name="Minakuchi Y."/>
            <person name="Ohishi K."/>
            <person name="Motoyama A."/>
            <person name="Aizu T."/>
            <person name="Enomoto A."/>
            <person name="Kondo K."/>
            <person name="Tanaka S."/>
            <person name="Hara Y."/>
            <person name="Koshikawa S."/>
            <person name="Sagara H."/>
            <person name="Miura T."/>
            <person name="Yokobori S."/>
            <person name="Miyagawa K."/>
            <person name="Suzuki Y."/>
            <person name="Kubo T."/>
            <person name="Oyama M."/>
            <person name="Kohara Y."/>
            <person name="Fujiyama A."/>
            <person name="Arakawa K."/>
            <person name="Katayama T."/>
            <person name="Toyoda A."/>
            <person name="Kunieda T."/>
        </authorList>
    </citation>
    <scope>NUCLEOTIDE SEQUENCE [LARGE SCALE GENOMIC DNA]</scope>
    <source>
        <strain evidence="1 2">YOKOZUNA-1</strain>
    </source>
</reference>
<dbReference type="EMBL" id="BDGG01000001">
    <property type="protein sequence ID" value="GAU90679.1"/>
    <property type="molecule type" value="Genomic_DNA"/>
</dbReference>
<protein>
    <recommendedName>
        <fullName evidence="3">Reverse transcriptase domain-containing protein</fullName>
    </recommendedName>
</protein>
<evidence type="ECO:0000313" key="2">
    <source>
        <dbReference type="Proteomes" id="UP000186922"/>
    </source>
</evidence>
<evidence type="ECO:0008006" key="3">
    <source>
        <dbReference type="Google" id="ProtNLM"/>
    </source>
</evidence>
<organism evidence="1 2">
    <name type="scientific">Ramazzottius varieornatus</name>
    <name type="common">Water bear</name>
    <name type="synonym">Tardigrade</name>
    <dbReference type="NCBI Taxonomy" id="947166"/>
    <lineage>
        <taxon>Eukaryota</taxon>
        <taxon>Metazoa</taxon>
        <taxon>Ecdysozoa</taxon>
        <taxon>Tardigrada</taxon>
        <taxon>Eutardigrada</taxon>
        <taxon>Parachela</taxon>
        <taxon>Hypsibioidea</taxon>
        <taxon>Ramazzottiidae</taxon>
        <taxon>Ramazzottius</taxon>
    </lineage>
</organism>
<sequence>MFFCPVIESLTKSLESPLTVWYLDDGTICGKIGLILSESQVVIEDGKKLGLELNPTKCELFAFGGSLQQRHANEDAAAISCPGIPSGTDLSFSKAPLTEKGLKALFSTFCGALLSGRFRGRYRNSTRWFERVWRKLPTSR</sequence>
<accession>A0A1D1ULS0</accession>
<dbReference type="OrthoDB" id="7433202at2759"/>
<comment type="caution">
    <text evidence="1">The sequence shown here is derived from an EMBL/GenBank/DDBJ whole genome shotgun (WGS) entry which is preliminary data.</text>
</comment>
<dbReference type="AlphaFoldDB" id="A0A1D1ULS0"/>
<proteinExistence type="predicted"/>
<name>A0A1D1ULS0_RAMVA</name>